<dbReference type="RefSeq" id="WP_125465177.1">
    <property type="nucleotide sequence ID" value="NZ_CP034337.1"/>
</dbReference>
<name>A0ABM7CV60_9PSED</name>
<accession>A0ABM7CV60</accession>
<keyword evidence="1" id="KW-0175">Coiled coil</keyword>
<proteinExistence type="predicted"/>
<dbReference type="Proteomes" id="UP000272622">
    <property type="component" value="Chromosome"/>
</dbReference>
<feature type="coiled-coil region" evidence="1">
    <location>
        <begin position="23"/>
        <end position="71"/>
    </location>
</feature>
<evidence type="ECO:0008006" key="4">
    <source>
        <dbReference type="Google" id="ProtNLM"/>
    </source>
</evidence>
<gene>
    <name evidence="2" type="ORF">EI693_19980</name>
</gene>
<evidence type="ECO:0000313" key="2">
    <source>
        <dbReference type="EMBL" id="AZL75227.1"/>
    </source>
</evidence>
<reference evidence="2 3" key="1">
    <citation type="submission" date="2018-12" db="EMBL/GenBank/DDBJ databases">
        <authorList>
            <person name="Li S."/>
            <person name="Yang R."/>
            <person name="Chen G."/>
            <person name="Zou L."/>
            <person name="Zhang C."/>
            <person name="Chen Y."/>
            <person name="Liu Z."/>
            <person name="Li Y."/>
            <person name="Yan Y."/>
            <person name="Huang M."/>
            <person name="Chen T."/>
        </authorList>
    </citation>
    <scope>NUCLEOTIDE SEQUENCE [LARGE SCALE GENOMIC DNA]</scope>
    <source>
        <strain evidence="2 3">2014</strain>
    </source>
</reference>
<keyword evidence="3" id="KW-1185">Reference proteome</keyword>
<dbReference type="EMBL" id="CP034337">
    <property type="protein sequence ID" value="AZL75227.1"/>
    <property type="molecule type" value="Genomic_DNA"/>
</dbReference>
<protein>
    <recommendedName>
        <fullName evidence="4">Phage-related minor tail protein</fullName>
    </recommendedName>
</protein>
<evidence type="ECO:0000256" key="1">
    <source>
        <dbReference type="SAM" id="Coils"/>
    </source>
</evidence>
<sequence>MANAKAITLEVGATVNSTVGVALDETERRIDALKRKASQATTLSDEIKQHLANQKALRQAVRDNLSSIREQEDAFERTRLSLAAQKVDLYSLGKQYQALAKMAEGLKLQASGHEQLSDGRTGFKQITTVLKTAYKPVKASADFQAQIAGIAQRSGGDQSTEAAVAREVIGTSRQTGMPREQVVQLIDQMLDRGMSLQQARDNLGTAATFAVGQDVAGADTAALLRALQQAGLQGPQALRQGLEVLAAQASQGGFSSAELAKWVPKLLPAVGTKYTQLDAVRELGALLQAQHVGASDADDAAGKVKAHLEAGGEEQDFTGDPGVRQKMRASAMGGTGTLQADLDQRQALSSTKWSQSEEAFDDLLRSVGDGMRPVSDQVADAATGMLRGLTDMADAHRPVVTGLTALAGVATLAYGAFSLWNVGKGALDIGRGTLRSARADRKGAMTSLLDRAGQAARSPGFGFAAGGAHPRPAPTGSARYLGGSSAMLGRRVLKRLPGGNFVDGALQLVQTFRSGASRQEKLAGYGSAVGGMGGTLAGAAVGAALGSVVPVVGTAIGGLLGGIYGGMKGEDLGGLLARAWTGRAEPASKGQPQALGETARSLPAGAAAEVPVAASAPPMPANQQFTFTANMPVTFNNSLDDPSVIQQLEQIARRTLTDLMARAQSAQMVDTAHV</sequence>
<organism evidence="2 3">
    <name type="scientific">Pseudomonas oryziphila</name>
    <dbReference type="NCBI Taxonomy" id="2894079"/>
    <lineage>
        <taxon>Bacteria</taxon>
        <taxon>Pseudomonadati</taxon>
        <taxon>Pseudomonadota</taxon>
        <taxon>Gammaproteobacteria</taxon>
        <taxon>Pseudomonadales</taxon>
        <taxon>Pseudomonadaceae</taxon>
        <taxon>Pseudomonas</taxon>
    </lineage>
</organism>
<evidence type="ECO:0000313" key="3">
    <source>
        <dbReference type="Proteomes" id="UP000272622"/>
    </source>
</evidence>